<protein>
    <submittedName>
        <fullName evidence="3">Expressed protein</fullName>
    </submittedName>
</protein>
<proteinExistence type="predicted"/>
<evidence type="ECO:0000313" key="3">
    <source>
        <dbReference type="EMBL" id="CAH7689102.1"/>
    </source>
</evidence>
<name>A0AAV0BSB0_PHAPC</name>
<accession>A0AAV0BSB0</accession>
<feature type="chain" id="PRO_5043829938" evidence="2">
    <location>
        <begin position="19"/>
        <end position="547"/>
    </location>
</feature>
<organism evidence="3 4">
    <name type="scientific">Phakopsora pachyrhizi</name>
    <name type="common">Asian soybean rust disease fungus</name>
    <dbReference type="NCBI Taxonomy" id="170000"/>
    <lineage>
        <taxon>Eukaryota</taxon>
        <taxon>Fungi</taxon>
        <taxon>Dikarya</taxon>
        <taxon>Basidiomycota</taxon>
        <taxon>Pucciniomycotina</taxon>
        <taxon>Pucciniomycetes</taxon>
        <taxon>Pucciniales</taxon>
        <taxon>Phakopsoraceae</taxon>
        <taxon>Phakopsora</taxon>
    </lineage>
</organism>
<feature type="coiled-coil region" evidence="1">
    <location>
        <begin position="85"/>
        <end position="119"/>
    </location>
</feature>
<keyword evidence="2" id="KW-0732">Signal</keyword>
<sequence length="547" mass="64612">MLITRKRFLCILIVQGASINFLAQCRLSDIPREIKEIRNLNEASRSRSIRTFGKSNEDMLQTKTGTEVFKLNQAGPRYKSPPRKLEDFKDALEANKEKIQQLKKVAEELKKLFNKLFTEDLDIEQRIKVRKWFELVKMIGRLRFQEFIAEKTKAKVELQSQLLKNIIEPTIVINIFATTMEGILNDLVKSVMPSIYDDKKIIKLVIDISALLHRNQMMDFKDDTLILHQPIFLDGLGDLIYDKFCENHDFNPFFLSWDLEDYIFKHHRMADYSSIFSRVTGMKRKYLLERFLKIFLVNVYPVISSSRNRFSKDFFKELLVPEVESLLNKFKQGASPIQGLQINYNQIPAEIFFRHQFMFHYLKLSLKYEPEKFNNMMIKETLVFEETLKMIVSKMTLIKSLSYFGLHCNFNLISPIIDMIEKINKKFYGIEVFRGNTNIDLFKVLITQKYSDQEFLNIWPQWKNELNRSIRSVEVQNLRYENYISSIKAHGNHEIENKWKNSGLIEGIRAEFANVKPESDMLKALEAVDKWEIEIKNQLDIKKLLKS</sequence>
<evidence type="ECO:0000256" key="2">
    <source>
        <dbReference type="SAM" id="SignalP"/>
    </source>
</evidence>
<feature type="signal peptide" evidence="2">
    <location>
        <begin position="1"/>
        <end position="18"/>
    </location>
</feature>
<reference evidence="3" key="1">
    <citation type="submission" date="2022-06" db="EMBL/GenBank/DDBJ databases">
        <authorList>
            <consortium name="SYNGENTA / RWTH Aachen University"/>
        </authorList>
    </citation>
    <scope>NUCLEOTIDE SEQUENCE</scope>
</reference>
<keyword evidence="1" id="KW-0175">Coiled coil</keyword>
<comment type="caution">
    <text evidence="3">The sequence shown here is derived from an EMBL/GenBank/DDBJ whole genome shotgun (WGS) entry which is preliminary data.</text>
</comment>
<dbReference type="Proteomes" id="UP001153365">
    <property type="component" value="Unassembled WGS sequence"/>
</dbReference>
<dbReference type="AlphaFoldDB" id="A0AAV0BSB0"/>
<evidence type="ECO:0000313" key="4">
    <source>
        <dbReference type="Proteomes" id="UP001153365"/>
    </source>
</evidence>
<evidence type="ECO:0000256" key="1">
    <source>
        <dbReference type="SAM" id="Coils"/>
    </source>
</evidence>
<gene>
    <name evidence="3" type="ORF">PPACK8108_LOCUS24171</name>
</gene>
<keyword evidence="4" id="KW-1185">Reference proteome</keyword>
<dbReference type="EMBL" id="CALTRL010006045">
    <property type="protein sequence ID" value="CAH7689102.1"/>
    <property type="molecule type" value="Genomic_DNA"/>
</dbReference>